<accession>A0A5B0B0N0</accession>
<dbReference type="SUPFAM" id="SSF53901">
    <property type="entry name" value="Thiolase-like"/>
    <property type="match status" value="2"/>
</dbReference>
<comment type="function">
    <text evidence="11 14">Involved in the type II fatty acid elongation cycle. Catalyzes the elongation of a wide range of acyl-ACP by the addition of two carbons from malonyl-ACP to an acyl acceptor. Can efficiently catalyze the conversion of palmitoleoyl-ACP (cis-hexadec-9-enoyl-ACP) to cis-vaccenoyl-ACP (cis-octadec-11-enoyl-ACP), an essential step in the thermal regulation of fatty acid composition.</text>
</comment>
<evidence type="ECO:0000256" key="9">
    <source>
        <dbReference type="ARBA" id="ARBA00023160"/>
    </source>
</evidence>
<evidence type="ECO:0000256" key="14">
    <source>
        <dbReference type="PIRNR" id="PIRNR000447"/>
    </source>
</evidence>
<comment type="similarity">
    <text evidence="2 14 16">Belongs to the thiolase-like superfamily. Beta-ketoacyl-ACP synthases family.</text>
</comment>
<evidence type="ECO:0000256" key="2">
    <source>
        <dbReference type="ARBA" id="ARBA00008467"/>
    </source>
</evidence>
<evidence type="ECO:0000256" key="1">
    <source>
        <dbReference type="ARBA" id="ARBA00005194"/>
    </source>
</evidence>
<keyword evidence="10 14" id="KW-0012">Acyltransferase</keyword>
<organism evidence="18 19">
    <name type="scientific">Streptomyces apricus</name>
    <dbReference type="NCBI Taxonomy" id="1828112"/>
    <lineage>
        <taxon>Bacteria</taxon>
        <taxon>Bacillati</taxon>
        <taxon>Actinomycetota</taxon>
        <taxon>Actinomycetes</taxon>
        <taxon>Kitasatosporales</taxon>
        <taxon>Streptomycetaceae</taxon>
        <taxon>Streptomyces</taxon>
    </lineage>
</organism>
<keyword evidence="9 14" id="KW-0275">Fatty acid biosynthesis</keyword>
<feature type="domain" description="Ketosynthase family 3 (KS3)" evidence="17">
    <location>
        <begin position="9"/>
        <end position="416"/>
    </location>
</feature>
<name>A0A5B0B0N0_9ACTN</name>
<dbReference type="FunFam" id="3.40.47.10:FF:000018">
    <property type="entry name" value="3-oxoacyl-[acyl-carrier-protein] synthase 2"/>
    <property type="match status" value="1"/>
</dbReference>
<keyword evidence="8" id="KW-0443">Lipid metabolism</keyword>
<protein>
    <recommendedName>
        <fullName evidence="4 14">3-oxoacyl-[acyl-carrier-protein] synthase 2</fullName>
        <ecNumber evidence="3 14">2.3.1.179</ecNumber>
    </recommendedName>
</protein>
<dbReference type="EMBL" id="VDFC01000040">
    <property type="protein sequence ID" value="KAA0935860.1"/>
    <property type="molecule type" value="Genomic_DNA"/>
</dbReference>
<comment type="pathway">
    <text evidence="1 14">Lipid metabolism; fatty acid biosynthesis.</text>
</comment>
<dbReference type="Gene3D" id="3.40.47.10">
    <property type="match status" value="2"/>
</dbReference>
<dbReference type="GO" id="GO:0004315">
    <property type="term" value="F:3-oxoacyl-[acyl-carrier-protein] synthase activity"/>
    <property type="evidence" value="ECO:0007669"/>
    <property type="project" value="UniProtKB-UniRule"/>
</dbReference>
<dbReference type="PROSITE" id="PS52004">
    <property type="entry name" value="KS3_2"/>
    <property type="match status" value="1"/>
</dbReference>
<keyword evidence="5 14" id="KW-0444">Lipid biosynthesis</keyword>
<evidence type="ECO:0000313" key="19">
    <source>
        <dbReference type="Proteomes" id="UP000324965"/>
    </source>
</evidence>
<sequence length="424" mass="43720">MENAMAHATGKVLVTGLGATTPLGGDVPSTWRSLLAGRSGARLLTEPWARDLTVRIACPAASEPAPAVGPALARRTDRSTQFALVAAREAWQDAGRPEVDPERLGVVVASGLGGLTSLLNSHDVLREKGPRRVSPHTVPMFMPNGPAAQVGLELGARAGVHTTASACASGAEAVGYALAMIRSGRADVVVAGGTEAPIHPLIMTAFANMMAMSRRNDDPRAASRPYDRDRDGFVMGEGAGILVLESEEHACSRGARVYGEAAGVGLTSDAHHIAQPEPDGRDVTRSVRAALADAGAAPEDVVHVNAHATATPLGDLAELAALRRVLGDHAARVPLSATKSMTGHLLGATGAVESVAAVLALHHRSAPPTINVDVLDERADADVVRDKPRELPPGPAVVLNNSFGFGGHNVCLAFRDAGTADTGD</sequence>
<dbReference type="PIRSF" id="PIRSF000447">
    <property type="entry name" value="KAS_II"/>
    <property type="match status" value="1"/>
</dbReference>
<keyword evidence="7" id="KW-0276">Fatty acid metabolism</keyword>
<evidence type="ECO:0000256" key="5">
    <source>
        <dbReference type="ARBA" id="ARBA00022516"/>
    </source>
</evidence>
<evidence type="ECO:0000256" key="3">
    <source>
        <dbReference type="ARBA" id="ARBA00012356"/>
    </source>
</evidence>
<dbReference type="NCBIfam" id="TIGR03150">
    <property type="entry name" value="fabF"/>
    <property type="match status" value="1"/>
</dbReference>
<evidence type="ECO:0000256" key="7">
    <source>
        <dbReference type="ARBA" id="ARBA00022832"/>
    </source>
</evidence>
<gene>
    <name evidence="18" type="primary">fabF</name>
    <name evidence="18" type="ORF">FGF04_17930</name>
</gene>
<evidence type="ECO:0000256" key="16">
    <source>
        <dbReference type="RuleBase" id="RU003694"/>
    </source>
</evidence>
<evidence type="ECO:0000259" key="17">
    <source>
        <dbReference type="PROSITE" id="PS52004"/>
    </source>
</evidence>
<evidence type="ECO:0000256" key="13">
    <source>
        <dbReference type="ARBA" id="ARBA00047659"/>
    </source>
</evidence>
<reference evidence="18 19" key="1">
    <citation type="submission" date="2019-05" db="EMBL/GenBank/DDBJ databases">
        <authorList>
            <person name="Hariharan J."/>
            <person name="Choudoir M.J."/>
            <person name="Diebold P."/>
            <person name="Panke-Buisse K."/>
            <person name="Buckley D.H."/>
        </authorList>
    </citation>
    <scope>NUCLEOTIDE SEQUENCE [LARGE SCALE GENOMIC DNA]</scope>
    <source>
        <strain evidence="18 19">SUN51</strain>
    </source>
</reference>
<comment type="caution">
    <text evidence="18">The sequence shown here is derived from an EMBL/GenBank/DDBJ whole genome shotgun (WGS) entry which is preliminary data.</text>
</comment>
<dbReference type="InterPro" id="IPR017568">
    <property type="entry name" value="3-oxoacyl-ACP_synth-2"/>
</dbReference>
<dbReference type="EC" id="2.3.1.179" evidence="3 14"/>
<evidence type="ECO:0000256" key="12">
    <source>
        <dbReference type="ARBA" id="ARBA00047318"/>
    </source>
</evidence>
<dbReference type="Pfam" id="PF02801">
    <property type="entry name" value="Ketoacyl-synt_C"/>
    <property type="match status" value="1"/>
</dbReference>
<evidence type="ECO:0000256" key="6">
    <source>
        <dbReference type="ARBA" id="ARBA00022679"/>
    </source>
</evidence>
<comment type="catalytic activity">
    <reaction evidence="13 14">
        <text>a fatty acyl-[ACP] + malonyl-[ACP] + H(+) = a 3-oxoacyl-[ACP] + holo-[ACP] + CO2</text>
        <dbReference type="Rhea" id="RHEA:22836"/>
        <dbReference type="Rhea" id="RHEA-COMP:9623"/>
        <dbReference type="Rhea" id="RHEA-COMP:9685"/>
        <dbReference type="Rhea" id="RHEA-COMP:9916"/>
        <dbReference type="Rhea" id="RHEA-COMP:14125"/>
        <dbReference type="ChEBI" id="CHEBI:15378"/>
        <dbReference type="ChEBI" id="CHEBI:16526"/>
        <dbReference type="ChEBI" id="CHEBI:64479"/>
        <dbReference type="ChEBI" id="CHEBI:78449"/>
        <dbReference type="ChEBI" id="CHEBI:78776"/>
        <dbReference type="ChEBI" id="CHEBI:138651"/>
    </reaction>
</comment>
<dbReference type="InterPro" id="IPR020841">
    <property type="entry name" value="PKS_Beta-ketoAc_synthase_dom"/>
</dbReference>
<dbReference type="InterPro" id="IPR014031">
    <property type="entry name" value="Ketoacyl_synth_C"/>
</dbReference>
<dbReference type="Pfam" id="PF00109">
    <property type="entry name" value="ketoacyl-synt"/>
    <property type="match status" value="1"/>
</dbReference>
<dbReference type="UniPathway" id="UPA00094"/>
<evidence type="ECO:0000256" key="10">
    <source>
        <dbReference type="ARBA" id="ARBA00023315"/>
    </source>
</evidence>
<dbReference type="OrthoDB" id="9808669at2"/>
<evidence type="ECO:0000256" key="15">
    <source>
        <dbReference type="PIRSR" id="PIRSR000447-1"/>
    </source>
</evidence>
<evidence type="ECO:0000256" key="8">
    <source>
        <dbReference type="ARBA" id="ARBA00023098"/>
    </source>
</evidence>
<dbReference type="PANTHER" id="PTHR11712:SF336">
    <property type="entry name" value="3-OXOACYL-[ACYL-CARRIER-PROTEIN] SYNTHASE, MITOCHONDRIAL"/>
    <property type="match status" value="1"/>
</dbReference>
<comment type="catalytic activity">
    <reaction evidence="12 14">
        <text>(9Z)-hexadecenoyl-[ACP] + malonyl-[ACP] + H(+) = 3-oxo-(11Z)-octadecenoyl-[ACP] + holo-[ACP] + CO2</text>
        <dbReference type="Rhea" id="RHEA:55040"/>
        <dbReference type="Rhea" id="RHEA-COMP:9623"/>
        <dbReference type="Rhea" id="RHEA-COMP:9685"/>
        <dbReference type="Rhea" id="RHEA-COMP:10800"/>
        <dbReference type="Rhea" id="RHEA-COMP:14074"/>
        <dbReference type="ChEBI" id="CHEBI:15378"/>
        <dbReference type="ChEBI" id="CHEBI:16526"/>
        <dbReference type="ChEBI" id="CHEBI:64479"/>
        <dbReference type="ChEBI" id="CHEBI:78449"/>
        <dbReference type="ChEBI" id="CHEBI:83989"/>
        <dbReference type="ChEBI" id="CHEBI:138538"/>
        <dbReference type="EC" id="2.3.1.179"/>
    </reaction>
</comment>
<dbReference type="GO" id="GO:0005829">
    <property type="term" value="C:cytosol"/>
    <property type="evidence" value="ECO:0007669"/>
    <property type="project" value="TreeGrafter"/>
</dbReference>
<evidence type="ECO:0000256" key="4">
    <source>
        <dbReference type="ARBA" id="ARBA00014657"/>
    </source>
</evidence>
<dbReference type="GO" id="GO:0006633">
    <property type="term" value="P:fatty acid biosynthetic process"/>
    <property type="evidence" value="ECO:0007669"/>
    <property type="project" value="UniProtKB-UniRule"/>
</dbReference>
<keyword evidence="19" id="KW-1185">Reference proteome</keyword>
<dbReference type="SMART" id="SM00825">
    <property type="entry name" value="PKS_KS"/>
    <property type="match status" value="1"/>
</dbReference>
<dbReference type="CDD" id="cd00834">
    <property type="entry name" value="KAS_I_II"/>
    <property type="match status" value="1"/>
</dbReference>
<evidence type="ECO:0000256" key="11">
    <source>
        <dbReference type="ARBA" id="ARBA00024006"/>
    </source>
</evidence>
<dbReference type="AlphaFoldDB" id="A0A5B0B0N0"/>
<dbReference type="NCBIfam" id="NF005589">
    <property type="entry name" value="PRK07314.1"/>
    <property type="match status" value="1"/>
</dbReference>
<dbReference type="InterPro" id="IPR016039">
    <property type="entry name" value="Thiolase-like"/>
</dbReference>
<dbReference type="Proteomes" id="UP000324965">
    <property type="component" value="Unassembled WGS sequence"/>
</dbReference>
<evidence type="ECO:0000313" key="18">
    <source>
        <dbReference type="EMBL" id="KAA0935860.1"/>
    </source>
</evidence>
<keyword evidence="6 14" id="KW-0808">Transferase</keyword>
<dbReference type="PANTHER" id="PTHR11712">
    <property type="entry name" value="POLYKETIDE SYNTHASE-RELATED"/>
    <property type="match status" value="1"/>
</dbReference>
<proteinExistence type="inferred from homology"/>
<dbReference type="InterPro" id="IPR014030">
    <property type="entry name" value="Ketoacyl_synth_N"/>
</dbReference>
<feature type="active site" description="For beta-ketoacyl synthase activity" evidence="15">
    <location>
        <position position="167"/>
    </location>
</feature>
<dbReference type="InterPro" id="IPR000794">
    <property type="entry name" value="Beta-ketoacyl_synthase"/>
</dbReference>